<feature type="transmembrane region" description="Helical" evidence="1">
    <location>
        <begin position="160"/>
        <end position="177"/>
    </location>
</feature>
<feature type="transmembrane region" description="Helical" evidence="1">
    <location>
        <begin position="183"/>
        <end position="198"/>
    </location>
</feature>
<proteinExistence type="predicted"/>
<dbReference type="InterPro" id="IPR003675">
    <property type="entry name" value="Rce1/LyrA-like_dom"/>
</dbReference>
<dbReference type="InterPro" id="IPR052710">
    <property type="entry name" value="CAAX_protease"/>
</dbReference>
<feature type="transmembrane region" description="Helical" evidence="1">
    <location>
        <begin position="85"/>
        <end position="105"/>
    </location>
</feature>
<organism evidence="3 4">
    <name type="scientific">Metabacillus indicus</name>
    <name type="common">Bacillus indicus</name>
    <dbReference type="NCBI Taxonomy" id="246786"/>
    <lineage>
        <taxon>Bacteria</taxon>
        <taxon>Bacillati</taxon>
        <taxon>Bacillota</taxon>
        <taxon>Bacilli</taxon>
        <taxon>Bacillales</taxon>
        <taxon>Bacillaceae</taxon>
        <taxon>Metabacillus</taxon>
    </lineage>
</organism>
<dbReference type="AlphaFoldDB" id="A0A084GQI5"/>
<keyword evidence="1" id="KW-1133">Transmembrane helix</keyword>
<dbReference type="RefSeq" id="WP_029566286.1">
    <property type="nucleotide sequence ID" value="NZ_JNVC02000010.1"/>
</dbReference>
<dbReference type="Proteomes" id="UP000028549">
    <property type="component" value="Unassembled WGS sequence"/>
</dbReference>
<evidence type="ECO:0000313" key="4">
    <source>
        <dbReference type="Proteomes" id="UP000028549"/>
    </source>
</evidence>
<name>A0A084GQI5_METID</name>
<feature type="domain" description="CAAX prenyl protease 2/Lysostaphin resistance protein A-like" evidence="2">
    <location>
        <begin position="130"/>
        <end position="215"/>
    </location>
</feature>
<keyword evidence="1" id="KW-0812">Transmembrane</keyword>
<feature type="transmembrane region" description="Helical" evidence="1">
    <location>
        <begin position="125"/>
        <end position="148"/>
    </location>
</feature>
<reference evidence="3 4" key="1">
    <citation type="journal article" date="2005" name="Int. J. Syst. Evol. Microbiol.">
        <title>Bacillus cibi sp. nov., isolated from jeotgal, a traditional Korean fermented seafood.</title>
        <authorList>
            <person name="Yoon J.H."/>
            <person name="Lee C.H."/>
            <person name="Oh T.K."/>
        </authorList>
    </citation>
    <scope>NUCLEOTIDE SEQUENCE [LARGE SCALE GENOMIC DNA]</scope>
    <source>
        <strain evidence="3 4">DSM 16189</strain>
    </source>
</reference>
<dbReference type="GO" id="GO:0080120">
    <property type="term" value="P:CAAX-box protein maturation"/>
    <property type="evidence" value="ECO:0007669"/>
    <property type="project" value="UniProtKB-ARBA"/>
</dbReference>
<comment type="caution">
    <text evidence="3">The sequence shown here is derived from an EMBL/GenBank/DDBJ whole genome shotgun (WGS) entry which is preliminary data.</text>
</comment>
<sequence length="244" mass="27477">MKKEYWLIILTYIVMQFSGILGIPLLLKLGVGEGESMRMAQIMASGYWTVFSFAAAFVLVLFFMRTHFRDNKELRGDAAPVSVSILWAVAGVFLALTVQVLAATIETRVLGIQGESENTQVIMEVLKVTPLLILVTSIIGPILEEIIFRKILFGALYQRMNFFLSALISSIVFALVHGEPQHLLLYGSMGFVFAFLYIRTKRLLVPIFAHVAMNTLVVLLQSNREQLEEMMKKAEQMQFIFGGM</sequence>
<keyword evidence="1" id="KW-0472">Membrane</keyword>
<keyword evidence="4" id="KW-1185">Reference proteome</keyword>
<feature type="transmembrane region" description="Helical" evidence="1">
    <location>
        <begin position="203"/>
        <end position="222"/>
    </location>
</feature>
<accession>A0A084GQI5</accession>
<dbReference type="PANTHER" id="PTHR36435">
    <property type="entry name" value="SLR1288 PROTEIN"/>
    <property type="match status" value="1"/>
</dbReference>
<dbReference type="EMBL" id="JNVC02000010">
    <property type="protein sequence ID" value="KEZ49597.1"/>
    <property type="molecule type" value="Genomic_DNA"/>
</dbReference>
<dbReference type="Pfam" id="PF02517">
    <property type="entry name" value="Rce1-like"/>
    <property type="match status" value="1"/>
</dbReference>
<dbReference type="OrthoDB" id="2194912at2"/>
<evidence type="ECO:0000256" key="1">
    <source>
        <dbReference type="SAM" id="Phobius"/>
    </source>
</evidence>
<protein>
    <recommendedName>
        <fullName evidence="2">CAAX prenyl protease 2/Lysostaphin resistance protein A-like domain-containing protein</fullName>
    </recommendedName>
</protein>
<evidence type="ECO:0000313" key="3">
    <source>
        <dbReference type="EMBL" id="KEZ49597.1"/>
    </source>
</evidence>
<dbReference type="STRING" id="246786.GS18_0215150"/>
<evidence type="ECO:0000259" key="2">
    <source>
        <dbReference type="Pfam" id="PF02517"/>
    </source>
</evidence>
<dbReference type="GO" id="GO:0004175">
    <property type="term" value="F:endopeptidase activity"/>
    <property type="evidence" value="ECO:0007669"/>
    <property type="project" value="UniProtKB-ARBA"/>
</dbReference>
<feature type="transmembrane region" description="Helical" evidence="1">
    <location>
        <begin position="7"/>
        <end position="27"/>
    </location>
</feature>
<feature type="transmembrane region" description="Helical" evidence="1">
    <location>
        <begin position="47"/>
        <end position="64"/>
    </location>
</feature>
<gene>
    <name evidence="3" type="ORF">GS18_0215150</name>
</gene>
<dbReference type="PANTHER" id="PTHR36435:SF6">
    <property type="entry name" value="ABORTIVE INFECTION PROTEIN"/>
    <property type="match status" value="1"/>
</dbReference>